<name>A0ACB9SIU6_9MYRT</name>
<proteinExistence type="predicted"/>
<evidence type="ECO:0000313" key="1">
    <source>
        <dbReference type="EMBL" id="KAI4389991.1"/>
    </source>
</evidence>
<organism evidence="1 2">
    <name type="scientific">Melastoma candidum</name>
    <dbReference type="NCBI Taxonomy" id="119954"/>
    <lineage>
        <taxon>Eukaryota</taxon>
        <taxon>Viridiplantae</taxon>
        <taxon>Streptophyta</taxon>
        <taxon>Embryophyta</taxon>
        <taxon>Tracheophyta</taxon>
        <taxon>Spermatophyta</taxon>
        <taxon>Magnoliopsida</taxon>
        <taxon>eudicotyledons</taxon>
        <taxon>Gunneridae</taxon>
        <taxon>Pentapetalae</taxon>
        <taxon>rosids</taxon>
        <taxon>malvids</taxon>
        <taxon>Myrtales</taxon>
        <taxon>Melastomataceae</taxon>
        <taxon>Melastomatoideae</taxon>
        <taxon>Melastomateae</taxon>
        <taxon>Melastoma</taxon>
    </lineage>
</organism>
<gene>
    <name evidence="1" type="ORF">MLD38_002150</name>
</gene>
<keyword evidence="2" id="KW-1185">Reference proteome</keyword>
<comment type="caution">
    <text evidence="1">The sequence shown here is derived from an EMBL/GenBank/DDBJ whole genome shotgun (WGS) entry which is preliminary data.</text>
</comment>
<reference evidence="2" key="1">
    <citation type="journal article" date="2023" name="Front. Plant Sci.">
        <title>Chromosomal-level genome assembly of Melastoma candidum provides insights into trichome evolution.</title>
        <authorList>
            <person name="Zhong Y."/>
            <person name="Wu W."/>
            <person name="Sun C."/>
            <person name="Zou P."/>
            <person name="Liu Y."/>
            <person name="Dai S."/>
            <person name="Zhou R."/>
        </authorList>
    </citation>
    <scope>NUCLEOTIDE SEQUENCE [LARGE SCALE GENOMIC DNA]</scope>
</reference>
<dbReference type="Proteomes" id="UP001057402">
    <property type="component" value="Chromosome 1"/>
</dbReference>
<evidence type="ECO:0000313" key="2">
    <source>
        <dbReference type="Proteomes" id="UP001057402"/>
    </source>
</evidence>
<accession>A0ACB9SIU6</accession>
<protein>
    <submittedName>
        <fullName evidence="1">Uncharacterized protein</fullName>
    </submittedName>
</protein>
<sequence length="120" mass="12849">MSAVVFGLLLASGLLCTTSGLSTDYYEKTCPRLEDAVRRVMKKAARMTLQFPLPFFGCTTTIASFTGVMVLSSSSSLPGTVSCADILPLEAQDSVSPSGGPHWELLKGRKDERISEVCDP</sequence>
<dbReference type="EMBL" id="CM042880">
    <property type="protein sequence ID" value="KAI4389991.1"/>
    <property type="molecule type" value="Genomic_DNA"/>
</dbReference>